<name>A0ABD1PKG3_9LAMI</name>
<sequence length="118" mass="13569">MILINDGYPIWSPSTGFKSTGDIRGMEIKDGWETRWQVIWSYMILRTIASHCSTFISKKQSSQSAEVECKARWASPFRQTCRGDKICSRQARMTIQKRELCGIADIPCSPQKQRTYKA</sequence>
<evidence type="ECO:0000313" key="1">
    <source>
        <dbReference type="EMBL" id="KAL2464390.1"/>
    </source>
</evidence>
<dbReference type="EMBL" id="JBFOLJ010000018">
    <property type="protein sequence ID" value="KAL2464390.1"/>
    <property type="molecule type" value="Genomic_DNA"/>
</dbReference>
<evidence type="ECO:0000313" key="2">
    <source>
        <dbReference type="Proteomes" id="UP001604277"/>
    </source>
</evidence>
<proteinExistence type="predicted"/>
<gene>
    <name evidence="1" type="ORF">Fot_52346</name>
</gene>
<dbReference type="AlphaFoldDB" id="A0ABD1PKG3"/>
<keyword evidence="2" id="KW-1185">Reference proteome</keyword>
<accession>A0ABD1PKG3</accession>
<dbReference type="Proteomes" id="UP001604277">
    <property type="component" value="Unassembled WGS sequence"/>
</dbReference>
<comment type="caution">
    <text evidence="1">The sequence shown here is derived from an EMBL/GenBank/DDBJ whole genome shotgun (WGS) entry which is preliminary data.</text>
</comment>
<organism evidence="1 2">
    <name type="scientific">Forsythia ovata</name>
    <dbReference type="NCBI Taxonomy" id="205694"/>
    <lineage>
        <taxon>Eukaryota</taxon>
        <taxon>Viridiplantae</taxon>
        <taxon>Streptophyta</taxon>
        <taxon>Embryophyta</taxon>
        <taxon>Tracheophyta</taxon>
        <taxon>Spermatophyta</taxon>
        <taxon>Magnoliopsida</taxon>
        <taxon>eudicotyledons</taxon>
        <taxon>Gunneridae</taxon>
        <taxon>Pentapetalae</taxon>
        <taxon>asterids</taxon>
        <taxon>lamiids</taxon>
        <taxon>Lamiales</taxon>
        <taxon>Oleaceae</taxon>
        <taxon>Forsythieae</taxon>
        <taxon>Forsythia</taxon>
    </lineage>
</organism>
<protein>
    <submittedName>
        <fullName evidence="1">Uncharacterized protein</fullName>
    </submittedName>
</protein>
<reference evidence="2" key="1">
    <citation type="submission" date="2024-07" db="EMBL/GenBank/DDBJ databases">
        <title>Two chromosome-level genome assemblies of Korean endemic species Abeliophyllum distichum and Forsythia ovata (Oleaceae).</title>
        <authorList>
            <person name="Jang H."/>
        </authorList>
    </citation>
    <scope>NUCLEOTIDE SEQUENCE [LARGE SCALE GENOMIC DNA]</scope>
</reference>